<proteinExistence type="inferred from homology"/>
<feature type="region of interest" description="Disordered" evidence="2">
    <location>
        <begin position="590"/>
        <end position="654"/>
    </location>
</feature>
<dbReference type="AlphaFoldDB" id="A0A250Y5X5"/>
<dbReference type="Pfam" id="PF26089">
    <property type="entry name" value="PH_Niban2"/>
    <property type="match status" value="1"/>
</dbReference>
<dbReference type="Pfam" id="PF26086">
    <property type="entry name" value="Niban2"/>
    <property type="match status" value="1"/>
</dbReference>
<evidence type="ECO:0000259" key="3">
    <source>
        <dbReference type="Pfam" id="PF26086"/>
    </source>
</evidence>
<comment type="similarity">
    <text evidence="1">Belongs to the Niban family.</text>
</comment>
<feature type="region of interest" description="Disordered" evidence="2">
    <location>
        <begin position="675"/>
        <end position="709"/>
    </location>
</feature>
<feature type="compositionally biased region" description="Polar residues" evidence="2">
    <location>
        <begin position="610"/>
        <end position="619"/>
    </location>
</feature>
<feature type="region of interest" description="Disordered" evidence="2">
    <location>
        <begin position="910"/>
        <end position="933"/>
    </location>
</feature>
<evidence type="ECO:0000313" key="4">
    <source>
        <dbReference type="EMBL" id="JAV39037.1"/>
    </source>
</evidence>
<sequence length="933" mass="103095">MGGSASSQLDESKCAYIRGKTEAAIKNFSPYYNRQYSVAFCNHVRSEVEQQRDVTSQFLKSKPPLEPGTVLYEAEFSQFAEDVKKWKDRYIVVKNDFAVESYENKEAYQKGAAPKSRILPAGGKVLTSEDDYNILSDRHFPDPIASSEKESSQPFVVLPKAFPVYLWQPFLRHGYFCFHQAEDQKRFSALLTDCIRHLNHDYMKQTTFEAQAFLEAVQFFRQEKGHYGSWEMITGDETQILSNLVMEELLPTLQTDLLPKMKGKKNDRKRAWFGLLEEAYTLVQHQVSEGLSAMKEECRALTKGLEGTIRSDMDQVVNSKNFLTGKIKAMVAQPAERSCGESVQPFLASILEELMGPVSSGFSEVRALFEREVGELGQSVLTAGDRVQLKEYLEQLMKLPLDSVKMEPCYAKVTLLQERLQGLRSRFQVPHVDQVIQRTQNYMQELMENAVFTFEQLLSPHLQGEASRIAAAIEKVKLRVLKQYDYDSSTIRKKIFQEALVQITLPTLQKALASTCKPELQKYEQFIFADHTSMIHVENVYEEILHQLLLDETLKVIKEAAVLKKHNLFEDNIALPSESVSSLTDLKITTGSNQASPARRASTFLPGAQDSETPSNEVFQESEEKEEPGVPSSMARGESLPFPGPSPLAGGGGQVIVCSEDDAAVSLVAAEDTARPVSAHSSEPEFGGTAANEKPIHEKPESTTASGSLKELRELLTVTVEVPVESAPDPEKDINEGILIPQENEKEEEKTQIYTEASQAAAPQQDNFEDSNIGEEAHPCPPEAEAPVVDLGAFPEASIPARPPAYTGHMEDTGCPGPTERELAARASMLDAHEGGEATCAVEGDIMPQEGGILSSDPICPGESQVSEEPEAAEGKGLATSSVDTQKVKATGVHECQWVVENVADTCVPAAHEDGGKETQECQESAPEQPSED</sequence>
<dbReference type="PANTHER" id="PTHR14392:SF3">
    <property type="entry name" value="PROTEIN NIBAN 1"/>
    <property type="match status" value="1"/>
</dbReference>
<feature type="compositionally biased region" description="Polar residues" evidence="2">
    <location>
        <begin position="922"/>
        <end position="933"/>
    </location>
</feature>
<feature type="compositionally biased region" description="Polar residues" evidence="2">
    <location>
        <begin position="752"/>
        <end position="766"/>
    </location>
</feature>
<dbReference type="InterPro" id="IPR026088">
    <property type="entry name" value="Niban-like"/>
</dbReference>
<dbReference type="EMBL" id="GFFV01000908">
    <property type="protein sequence ID" value="JAV39037.1"/>
    <property type="molecule type" value="Transcribed_RNA"/>
</dbReference>
<dbReference type="InterPro" id="IPR059060">
    <property type="entry name" value="Niban_1/2/3_dom"/>
</dbReference>
<reference evidence="4" key="1">
    <citation type="journal article" date="2017" name="G3 (Bethesda)">
        <title>De Novo Genome and Transcriptome Assembly of the Canadian Beaver (Castor canadensis).</title>
        <authorList>
            <person name="Lok S."/>
            <person name="Paton T.A."/>
            <person name="Wang Z."/>
            <person name="Kaur G."/>
            <person name="Walker S."/>
            <person name="Yuen R.K."/>
            <person name="Sung W.W."/>
            <person name="Whitney J."/>
            <person name="Buchanan J.A."/>
            <person name="Trost B."/>
            <person name="Singh N."/>
            <person name="Apresto B."/>
            <person name="Chen N."/>
            <person name="Coole M."/>
            <person name="Dawson T.J."/>
            <person name="Ho K.Y."/>
            <person name="Hu Z."/>
            <person name="Pullenayegum S."/>
            <person name="Samler K."/>
            <person name="Shipstone A."/>
            <person name="Tsoi F."/>
            <person name="Wang T."/>
            <person name="Pereira S.L."/>
            <person name="Rostami P."/>
            <person name="Ryan C.A."/>
            <person name="Tong A.H."/>
            <person name="Ng K."/>
            <person name="Sundaravadanam Y."/>
            <person name="Simpson J.T."/>
            <person name="Lim B.K."/>
            <person name="Engstrom M.D."/>
            <person name="Dutton C.J."/>
            <person name="Kerr K.C."/>
            <person name="Franke M."/>
            <person name="Rapley W."/>
            <person name="Wintle R.F."/>
            <person name="Scherer S.W."/>
        </authorList>
    </citation>
    <scope>NUCLEOTIDE SEQUENCE</scope>
    <source>
        <strain evidence="4">ROM106880</strain>
        <tissue evidence="4">Muscle</tissue>
    </source>
</reference>
<evidence type="ECO:0000256" key="1">
    <source>
        <dbReference type="ARBA" id="ARBA00010251"/>
    </source>
</evidence>
<feature type="region of interest" description="Disordered" evidence="2">
    <location>
        <begin position="799"/>
        <end position="819"/>
    </location>
</feature>
<feature type="region of interest" description="Disordered" evidence="2">
    <location>
        <begin position="721"/>
        <end position="786"/>
    </location>
</feature>
<feature type="domain" description="Niban 1/2/3" evidence="3">
    <location>
        <begin position="338"/>
        <end position="506"/>
    </location>
</feature>
<protein>
    <submittedName>
        <fullName evidence="4">Protein Niban</fullName>
    </submittedName>
</protein>
<feature type="region of interest" description="Disordered" evidence="2">
    <location>
        <begin position="848"/>
        <end position="882"/>
    </location>
</feature>
<name>A0A250Y5X5_CASCN</name>
<feature type="compositionally biased region" description="Basic and acidic residues" evidence="2">
    <location>
        <begin position="911"/>
        <end position="920"/>
    </location>
</feature>
<gene>
    <name evidence="4" type="primary">FAM129A</name>
</gene>
<dbReference type="CDD" id="cd23949">
    <property type="entry name" value="Niban-like"/>
    <property type="match status" value="1"/>
</dbReference>
<accession>A0A250Y5X5</accession>
<dbReference type="PANTHER" id="PTHR14392">
    <property type="entry name" value="NIBAN FAMILY MEMBER"/>
    <property type="match status" value="1"/>
</dbReference>
<organism evidence="4">
    <name type="scientific">Castor canadensis</name>
    <name type="common">American beaver</name>
    <dbReference type="NCBI Taxonomy" id="51338"/>
    <lineage>
        <taxon>Eukaryota</taxon>
        <taxon>Metazoa</taxon>
        <taxon>Chordata</taxon>
        <taxon>Craniata</taxon>
        <taxon>Vertebrata</taxon>
        <taxon>Euteleostomi</taxon>
        <taxon>Mammalia</taxon>
        <taxon>Eutheria</taxon>
        <taxon>Euarchontoglires</taxon>
        <taxon>Glires</taxon>
        <taxon>Rodentia</taxon>
        <taxon>Castorimorpha</taxon>
        <taxon>Castoridae</taxon>
        <taxon>Castor</taxon>
    </lineage>
</organism>
<evidence type="ECO:0000256" key="2">
    <source>
        <dbReference type="SAM" id="MobiDB-lite"/>
    </source>
</evidence>